<organism evidence="2 3">
    <name type="scientific">Pseudomonas mangiferae</name>
    <dbReference type="NCBI Taxonomy" id="2593654"/>
    <lineage>
        <taxon>Bacteria</taxon>
        <taxon>Pseudomonadati</taxon>
        <taxon>Pseudomonadota</taxon>
        <taxon>Gammaproteobacteria</taxon>
        <taxon>Pseudomonadales</taxon>
        <taxon>Pseudomonadaceae</taxon>
        <taxon>Pseudomonas</taxon>
    </lineage>
</organism>
<protein>
    <submittedName>
        <fullName evidence="2">Uncharacterized protein</fullName>
    </submittedName>
</protein>
<keyword evidence="3" id="KW-1185">Reference proteome</keyword>
<keyword evidence="1" id="KW-0472">Membrane</keyword>
<accession>A0A553GYU4</accession>
<gene>
    <name evidence="2" type="ORF">FM069_11625</name>
</gene>
<evidence type="ECO:0000313" key="2">
    <source>
        <dbReference type="EMBL" id="TRX74650.1"/>
    </source>
</evidence>
<keyword evidence="1" id="KW-1133">Transmembrane helix</keyword>
<dbReference type="OrthoDB" id="7014830at2"/>
<dbReference type="Proteomes" id="UP000315235">
    <property type="component" value="Unassembled WGS sequence"/>
</dbReference>
<dbReference type="AlphaFoldDB" id="A0A553GYU4"/>
<evidence type="ECO:0000313" key="3">
    <source>
        <dbReference type="Proteomes" id="UP000315235"/>
    </source>
</evidence>
<keyword evidence="1" id="KW-0812">Transmembrane</keyword>
<name>A0A553GYU4_9PSED</name>
<reference evidence="2 3" key="1">
    <citation type="submission" date="2019-07" db="EMBL/GenBank/DDBJ databases">
        <title>Pseudomonas mangiferae sp. nov., isolated from bark of mango tree in Thailand.</title>
        <authorList>
            <person name="Srisuk N."/>
            <person name="Anurat P."/>
        </authorList>
    </citation>
    <scope>NUCLEOTIDE SEQUENCE [LARGE SCALE GENOMIC DNA]</scope>
    <source>
        <strain evidence="2 3">DMKU_BBB3-04</strain>
    </source>
</reference>
<evidence type="ECO:0000256" key="1">
    <source>
        <dbReference type="SAM" id="Phobius"/>
    </source>
</evidence>
<dbReference type="RefSeq" id="WP_143488475.1">
    <property type="nucleotide sequence ID" value="NZ_VJOY01000007.1"/>
</dbReference>
<comment type="caution">
    <text evidence="2">The sequence shown here is derived from an EMBL/GenBank/DDBJ whole genome shotgun (WGS) entry which is preliminary data.</text>
</comment>
<sequence>MAGSEPEDGRHSTAEEEDPRPRLWLRVLFSLALFGLMLGLMLGRLTAPEPARLERVEVLPDGLALRFNVEPKLHAQHLDGAFAMLFLAAGQAAEGRLALASGPGNWRIQRTERGLLLHLVAARPLHAQWRGAAADGGWRLTISAREE</sequence>
<feature type="transmembrane region" description="Helical" evidence="1">
    <location>
        <begin position="23"/>
        <end position="43"/>
    </location>
</feature>
<dbReference type="EMBL" id="VJOY01000007">
    <property type="protein sequence ID" value="TRX74650.1"/>
    <property type="molecule type" value="Genomic_DNA"/>
</dbReference>
<proteinExistence type="predicted"/>